<sequence length="81" mass="9700">MRENNNEDEYKQLFQEIEEEKRQADLLQGLAKNVESISKSYEEEAVTLEEFKAMGYKRRHELFEKDKALYDKLLGKEKRGL</sequence>
<keyword evidence="1" id="KW-0175">Coiled coil</keyword>
<evidence type="ECO:0000256" key="1">
    <source>
        <dbReference type="SAM" id="Coils"/>
    </source>
</evidence>
<feature type="coiled-coil region" evidence="1">
    <location>
        <begin position="3"/>
        <end position="30"/>
    </location>
</feature>
<name>A0A4J2BQ62_STREE</name>
<gene>
    <name evidence="2" type="ORF">SAMEA3381412_02221</name>
</gene>
<reference evidence="2" key="1">
    <citation type="submission" date="2019-04" db="EMBL/GenBank/DDBJ databases">
        <authorList>
            <consortium name="Pathogen Informatics"/>
        </authorList>
    </citation>
    <scope>NUCLEOTIDE SEQUENCE</scope>
    <source>
        <strain evidence="2">GPSC193</strain>
    </source>
</reference>
<organism evidence="2">
    <name type="scientific">Streptococcus pneumoniae</name>
    <dbReference type="NCBI Taxonomy" id="1313"/>
    <lineage>
        <taxon>Bacteria</taxon>
        <taxon>Bacillati</taxon>
        <taxon>Bacillota</taxon>
        <taxon>Bacilli</taxon>
        <taxon>Lactobacillales</taxon>
        <taxon>Streptococcaceae</taxon>
        <taxon>Streptococcus</taxon>
    </lineage>
</organism>
<proteinExistence type="predicted"/>
<accession>A0A4J2BQ62</accession>
<dbReference type="AlphaFoldDB" id="A0A4J2BQ62"/>
<protein>
    <recommendedName>
        <fullName evidence="3">Phage protein</fullName>
    </recommendedName>
</protein>
<dbReference type="EMBL" id="CAATHW010000011">
    <property type="protein sequence ID" value="VNQ32894.1"/>
    <property type="molecule type" value="Genomic_DNA"/>
</dbReference>
<evidence type="ECO:0008006" key="3">
    <source>
        <dbReference type="Google" id="ProtNLM"/>
    </source>
</evidence>
<evidence type="ECO:0000313" key="2">
    <source>
        <dbReference type="EMBL" id="VNQ32894.1"/>
    </source>
</evidence>